<name>A0A1D1UJT8_RAMVA</name>
<reference evidence="2 3" key="1">
    <citation type="journal article" date="2016" name="Nat. Commun.">
        <title>Extremotolerant tardigrade genome and improved radiotolerance of human cultured cells by tardigrade-unique protein.</title>
        <authorList>
            <person name="Hashimoto T."/>
            <person name="Horikawa D.D."/>
            <person name="Saito Y."/>
            <person name="Kuwahara H."/>
            <person name="Kozuka-Hata H."/>
            <person name="Shin-I T."/>
            <person name="Minakuchi Y."/>
            <person name="Ohishi K."/>
            <person name="Motoyama A."/>
            <person name="Aizu T."/>
            <person name="Enomoto A."/>
            <person name="Kondo K."/>
            <person name="Tanaka S."/>
            <person name="Hara Y."/>
            <person name="Koshikawa S."/>
            <person name="Sagara H."/>
            <person name="Miura T."/>
            <person name="Yokobori S."/>
            <person name="Miyagawa K."/>
            <person name="Suzuki Y."/>
            <person name="Kubo T."/>
            <person name="Oyama M."/>
            <person name="Kohara Y."/>
            <person name="Fujiyama A."/>
            <person name="Arakawa K."/>
            <person name="Katayama T."/>
            <person name="Toyoda A."/>
            <person name="Kunieda T."/>
        </authorList>
    </citation>
    <scope>NUCLEOTIDE SEQUENCE [LARGE SCALE GENOMIC DNA]</scope>
    <source>
        <strain evidence="2 3">YOKOZUNA-1</strain>
    </source>
</reference>
<accession>A0A1D1UJT8</accession>
<dbReference type="OrthoDB" id="10317938at2759"/>
<organism evidence="2 3">
    <name type="scientific">Ramazzottius varieornatus</name>
    <name type="common">Water bear</name>
    <name type="synonym">Tardigrade</name>
    <dbReference type="NCBI Taxonomy" id="947166"/>
    <lineage>
        <taxon>Eukaryota</taxon>
        <taxon>Metazoa</taxon>
        <taxon>Ecdysozoa</taxon>
        <taxon>Tardigrada</taxon>
        <taxon>Eutardigrada</taxon>
        <taxon>Parachela</taxon>
        <taxon>Hypsibioidea</taxon>
        <taxon>Ramazzottiidae</taxon>
        <taxon>Ramazzottius</taxon>
    </lineage>
</organism>
<sequence length="208" mass="23520">MNFLCWLTLCAFVGICCGGLIDRGQDLADSARYPLVTGYIRIELHISRLDTRGKSHTGLWCDITDKCDPRVIAFIDTDRPNHDFGGDSVPYDNYVTLFDGDNVDMVDIRKTISRDICGKGVRKVALRVRAIDKDTFNDDKIDNYKCFITGDHTPAESERSADWSPEIACAGEDRPSSKVYLKYRWYFINESECRPSSNGRGLFSGMFS</sequence>
<proteinExistence type="predicted"/>
<protein>
    <recommendedName>
        <fullName evidence="4">CUB domain-containing protein</fullName>
    </recommendedName>
</protein>
<keyword evidence="1" id="KW-0732">Signal</keyword>
<keyword evidence="3" id="KW-1185">Reference proteome</keyword>
<dbReference type="EMBL" id="BDGG01000001">
    <property type="protein sequence ID" value="GAU87507.1"/>
    <property type="molecule type" value="Genomic_DNA"/>
</dbReference>
<feature type="signal peptide" evidence="1">
    <location>
        <begin position="1"/>
        <end position="18"/>
    </location>
</feature>
<comment type="caution">
    <text evidence="2">The sequence shown here is derived from an EMBL/GenBank/DDBJ whole genome shotgun (WGS) entry which is preliminary data.</text>
</comment>
<dbReference type="Proteomes" id="UP000186922">
    <property type="component" value="Unassembled WGS sequence"/>
</dbReference>
<dbReference type="AlphaFoldDB" id="A0A1D1UJT8"/>
<evidence type="ECO:0000256" key="1">
    <source>
        <dbReference type="SAM" id="SignalP"/>
    </source>
</evidence>
<evidence type="ECO:0000313" key="3">
    <source>
        <dbReference type="Proteomes" id="UP000186922"/>
    </source>
</evidence>
<feature type="chain" id="PRO_5008897279" description="CUB domain-containing protein" evidence="1">
    <location>
        <begin position="19"/>
        <end position="208"/>
    </location>
</feature>
<gene>
    <name evidence="2" type="primary">RvY_00339-1</name>
    <name evidence="2" type="synonym">RvY_00339.1</name>
    <name evidence="2" type="ORF">RvY_00339</name>
</gene>
<evidence type="ECO:0008006" key="4">
    <source>
        <dbReference type="Google" id="ProtNLM"/>
    </source>
</evidence>
<evidence type="ECO:0000313" key="2">
    <source>
        <dbReference type="EMBL" id="GAU87507.1"/>
    </source>
</evidence>